<evidence type="ECO:0000313" key="2">
    <source>
        <dbReference type="EMBL" id="EGZ14634.1"/>
    </source>
</evidence>
<name>G4ZMA1_PHYSP</name>
<reference evidence="2" key="2">
    <citation type="submission" date="2011-09" db="EMBL/GenBank/DDBJ databases">
        <authorList>
            <consortium name="US DOE Joint Genome Institute (JGI-PGF)"/>
            <person name="Aerts A."/>
            <person name="Grimwood J."/>
            <person name="Schmutz J."/>
            <person name="Lucas S."/>
            <person name="Hammon N."/>
            <person name="Glavina del Rio T."/>
            <person name="Dalin E."/>
            <person name="Tice H."/>
            <person name="Pitluck S."/>
            <person name="Dehal P."/>
            <person name="Chapman J."/>
            <person name="Putman N.H."/>
            <person name="Salamov A.A."/>
            <person name="Terry A."/>
            <person name="Rokhsar D.S."/>
            <person name="Boore J.L."/>
            <person name="Tripathy S."/>
            <person name="Tyler B.M."/>
            <person name="Grigoriev I.V."/>
        </authorList>
    </citation>
    <scope>NUCLEOTIDE SEQUENCE</scope>
    <source>
        <strain evidence="2">P6497</strain>
    </source>
</reference>
<dbReference type="KEGG" id="psoj:PHYSODRAFT_301566"/>
<dbReference type="GeneID" id="20642031"/>
<gene>
    <name evidence="1" type="ORF">PHYSODRAFT_301566</name>
    <name evidence="2" type="ORF">PHYSODRAFT_301568</name>
</gene>
<dbReference type="AlphaFoldDB" id="G4ZMA1"/>
<protein>
    <submittedName>
        <fullName evidence="2">Uncharacterized protein</fullName>
    </submittedName>
</protein>
<dbReference type="InParanoid" id="G4ZMA1"/>
<dbReference type="RefSeq" id="XP_009528381.1">
    <property type="nucleotide sequence ID" value="XM_009530086.1"/>
</dbReference>
<dbReference type="GeneID" id="20642032"/>
<keyword evidence="3" id="KW-1185">Reference proteome</keyword>
<dbReference type="EMBL" id="JH159155">
    <property type="protein sequence ID" value="EGZ14632.1"/>
    <property type="molecule type" value="Genomic_DNA"/>
</dbReference>
<sequence>MSLYREEEAPTDRVSEQRSLQVVERVLKSRIETTVAAIIWWFFVLVLDDMLNDAIETSCPFQETSVHPTLELLDRIWQNSRLLVLCMALTIARLVHKQEFSQCSTTRVPDFKNDTLVPKCPEVSVLIACLLGTRVKTTDKSMDMSVRDCSTKCRFDM</sequence>
<dbReference type="EMBL" id="JH159155">
    <property type="protein sequence ID" value="EGZ14634.1"/>
    <property type="molecule type" value="Genomic_DNA"/>
</dbReference>
<reference evidence="2 3" key="1">
    <citation type="journal article" date="2006" name="Science">
        <title>Phytophthora genome sequences uncover evolutionary origins and mechanisms of pathogenesis.</title>
        <authorList>
            <person name="Tyler B.M."/>
            <person name="Tripathy S."/>
            <person name="Zhang X."/>
            <person name="Dehal P."/>
            <person name="Jiang R.H."/>
            <person name="Aerts A."/>
            <person name="Arredondo F.D."/>
            <person name="Baxter L."/>
            <person name="Bensasson D."/>
            <person name="Beynon J.L."/>
            <person name="Chapman J."/>
            <person name="Damasceno C.M."/>
            <person name="Dorrance A.E."/>
            <person name="Dou D."/>
            <person name="Dickerman A.W."/>
            <person name="Dubchak I.L."/>
            <person name="Garbelotto M."/>
            <person name="Gijzen M."/>
            <person name="Gordon S.G."/>
            <person name="Govers F."/>
            <person name="Grunwald N.J."/>
            <person name="Huang W."/>
            <person name="Ivors K.L."/>
            <person name="Jones R.W."/>
            <person name="Kamoun S."/>
            <person name="Krampis K."/>
            <person name="Lamour K.H."/>
            <person name="Lee M.K."/>
            <person name="McDonald W.H."/>
            <person name="Medina M."/>
            <person name="Meijer H.J."/>
            <person name="Nordberg E.K."/>
            <person name="Maclean D.J."/>
            <person name="Ospina-Giraldo M.D."/>
            <person name="Morris P.F."/>
            <person name="Phuntumart V."/>
            <person name="Putnam N.H."/>
            <person name="Rash S."/>
            <person name="Rose J.K."/>
            <person name="Sakihama Y."/>
            <person name="Salamov A.A."/>
            <person name="Savidor A."/>
            <person name="Scheuring C.F."/>
            <person name="Smith B.M."/>
            <person name="Sobral B.W."/>
            <person name="Terry A."/>
            <person name="Torto-Alalibo T.A."/>
            <person name="Win J."/>
            <person name="Xu Z."/>
            <person name="Zhang H."/>
            <person name="Grigoriev I.V."/>
            <person name="Rokhsar D.S."/>
            <person name="Boore J.L."/>
        </authorList>
    </citation>
    <scope>NUCLEOTIDE SEQUENCE [LARGE SCALE GENOMIC DNA]</scope>
    <source>
        <strain evidence="2 3">P6497</strain>
    </source>
</reference>
<dbReference type="RefSeq" id="XP_009528383.1">
    <property type="nucleotide sequence ID" value="XM_009530088.1"/>
</dbReference>
<evidence type="ECO:0000313" key="1">
    <source>
        <dbReference type="EMBL" id="EGZ14632.1"/>
    </source>
</evidence>
<organism evidence="3">
    <name type="scientific">Phytophthora sojae (strain P6497)</name>
    <name type="common">Soybean stem and root rot agent</name>
    <name type="synonym">Phytophthora megasperma f. sp. glycines</name>
    <dbReference type="NCBI Taxonomy" id="1094619"/>
    <lineage>
        <taxon>Eukaryota</taxon>
        <taxon>Sar</taxon>
        <taxon>Stramenopiles</taxon>
        <taxon>Oomycota</taxon>
        <taxon>Peronosporomycetes</taxon>
        <taxon>Peronosporales</taxon>
        <taxon>Peronosporaceae</taxon>
        <taxon>Phytophthora</taxon>
    </lineage>
</organism>
<proteinExistence type="predicted"/>
<dbReference type="Proteomes" id="UP000002640">
    <property type="component" value="Unassembled WGS sequence"/>
</dbReference>
<dbReference type="KEGG" id="psoj:PHYSODRAFT_301568"/>
<accession>G4ZMA1</accession>
<evidence type="ECO:0000313" key="3">
    <source>
        <dbReference type="Proteomes" id="UP000002640"/>
    </source>
</evidence>